<dbReference type="InterPro" id="IPR001853">
    <property type="entry name" value="DSBA-like_thioredoxin_dom"/>
</dbReference>
<gene>
    <name evidence="2" type="ORF">FYJ24_04375</name>
</gene>
<organism evidence="2 3">
    <name type="scientific">Scrofimicrobium canadense</name>
    <dbReference type="NCBI Taxonomy" id="2652290"/>
    <lineage>
        <taxon>Bacteria</taxon>
        <taxon>Bacillati</taxon>
        <taxon>Actinomycetota</taxon>
        <taxon>Actinomycetes</taxon>
        <taxon>Actinomycetales</taxon>
        <taxon>Actinomycetaceae</taxon>
        <taxon>Scrofimicrobium</taxon>
    </lineage>
</organism>
<comment type="caution">
    <text evidence="2">The sequence shown here is derived from an EMBL/GenBank/DDBJ whole genome shotgun (WGS) entry which is preliminary data.</text>
</comment>
<dbReference type="GO" id="GO:0016491">
    <property type="term" value="F:oxidoreductase activity"/>
    <property type="evidence" value="ECO:0007669"/>
    <property type="project" value="InterPro"/>
</dbReference>
<reference evidence="2 3" key="1">
    <citation type="submission" date="2019-08" db="EMBL/GenBank/DDBJ databases">
        <title>In-depth cultivation of the pig gut microbiome towards novel bacterial diversity and tailored functional studies.</title>
        <authorList>
            <person name="Wylensek D."/>
            <person name="Hitch T.C.A."/>
            <person name="Clavel T."/>
        </authorList>
    </citation>
    <scope>NUCLEOTIDE SEQUENCE [LARGE SCALE GENOMIC DNA]</scope>
    <source>
        <strain evidence="2 3">WB03_NA08</strain>
    </source>
</reference>
<dbReference type="Gene3D" id="3.40.30.10">
    <property type="entry name" value="Glutaredoxin"/>
    <property type="match status" value="1"/>
</dbReference>
<proteinExistence type="predicted"/>
<dbReference type="AlphaFoldDB" id="A0A6N7W6F9"/>
<evidence type="ECO:0000259" key="1">
    <source>
        <dbReference type="Pfam" id="PF01323"/>
    </source>
</evidence>
<dbReference type="EMBL" id="VULO01000004">
    <property type="protein sequence ID" value="MSS84012.1"/>
    <property type="molecule type" value="Genomic_DNA"/>
</dbReference>
<feature type="domain" description="DSBA-like thioredoxin" evidence="1">
    <location>
        <begin position="14"/>
        <end position="185"/>
    </location>
</feature>
<name>A0A6N7W6F9_9ACTO</name>
<protein>
    <recommendedName>
        <fullName evidence="1">DSBA-like thioredoxin domain-containing protein</fullName>
    </recommendedName>
</protein>
<evidence type="ECO:0000313" key="2">
    <source>
        <dbReference type="EMBL" id="MSS84012.1"/>
    </source>
</evidence>
<keyword evidence="3" id="KW-1185">Reference proteome</keyword>
<dbReference type="Pfam" id="PF01323">
    <property type="entry name" value="DSBA"/>
    <property type="match status" value="1"/>
</dbReference>
<accession>A0A6N7W6F9</accession>
<dbReference type="InterPro" id="IPR036249">
    <property type="entry name" value="Thioredoxin-like_sf"/>
</dbReference>
<dbReference type="Proteomes" id="UP000470875">
    <property type="component" value="Unassembled WGS sequence"/>
</dbReference>
<dbReference type="SUPFAM" id="SSF52833">
    <property type="entry name" value="Thioredoxin-like"/>
    <property type="match status" value="1"/>
</dbReference>
<sequence length="198" mass="21669">MREDSVASHIVADAWLDFASLSSYLQLNAFRRALRESAITDKVITHPRAFFNMSHMSTQAVEQARAAGISIAEDLPSLDTHLAHRLVAGLDDDTPGPDSLALKVAEGIMRSYFELGLDIGRNETLISIAQDFGVSAERTQEILANPALTSLVEEAYTLALHLGAIEAPIFLFDEQFLAQAVTEEDFLAVLTTLQENPQ</sequence>
<evidence type="ECO:0000313" key="3">
    <source>
        <dbReference type="Proteomes" id="UP000470875"/>
    </source>
</evidence>